<accession>A0ABX0FDC6</accession>
<proteinExistence type="predicted"/>
<sequence length="286" mass="32520">MRKDENVLKMIEESGLDRIAGELKELTRLSNRIRTEAGDDDKPALGRSKIGGRPDLPGGTEWPLQGGRPLTFIAQIRLEDVPWKTDLLPQKGLLSFFYDAADQPWGYDPQHAGGWKVLYAADADLLQRRSAPEGTEHDGDFEPLNVEFSVQTTLPHWNTLAVRRMELTGDEIDLYIKLMEQITDHNAPGFPIHRLMGWPDQVQGEMQLECQLVTHGIYCGNPIGYRDPRRQELEPGAEGWKLLLQIDSEDDIGMTWGDFGMIYFWIREDDLAKGDFDKVWVVLQCG</sequence>
<dbReference type="InterPro" id="IPR035948">
    <property type="entry name" value="YwqG-like_sf"/>
</dbReference>
<dbReference type="EMBL" id="JAAFGS010000010">
    <property type="protein sequence ID" value="NGZ77684.1"/>
    <property type="molecule type" value="Genomic_DNA"/>
</dbReference>
<dbReference type="PANTHER" id="PTHR36436">
    <property type="entry name" value="SLL5081 PROTEIN"/>
    <property type="match status" value="1"/>
</dbReference>
<dbReference type="PANTHER" id="PTHR36436:SF6">
    <property type="entry name" value="SLL5081 PROTEIN"/>
    <property type="match status" value="1"/>
</dbReference>
<feature type="region of interest" description="Disordered" evidence="1">
    <location>
        <begin position="34"/>
        <end position="64"/>
    </location>
</feature>
<dbReference type="Proteomes" id="UP000800303">
    <property type="component" value="Unassembled WGS sequence"/>
</dbReference>
<dbReference type="Pfam" id="PF09234">
    <property type="entry name" value="DUF1963"/>
    <property type="match status" value="1"/>
</dbReference>
<evidence type="ECO:0000313" key="2">
    <source>
        <dbReference type="EMBL" id="NGZ77684.1"/>
    </source>
</evidence>
<evidence type="ECO:0000256" key="1">
    <source>
        <dbReference type="SAM" id="MobiDB-lite"/>
    </source>
</evidence>
<feature type="compositionally biased region" description="Basic and acidic residues" evidence="1">
    <location>
        <begin position="34"/>
        <end position="44"/>
    </location>
</feature>
<dbReference type="Gene3D" id="2.30.320.10">
    <property type="entry name" value="YwqG-like"/>
    <property type="match status" value="1"/>
</dbReference>
<dbReference type="RefSeq" id="WP_166278550.1">
    <property type="nucleotide sequence ID" value="NZ_JAAFGS010000010.1"/>
</dbReference>
<organism evidence="2 3">
    <name type="scientific">Saccharibacillus alkalitolerans</name>
    <dbReference type="NCBI Taxonomy" id="2705290"/>
    <lineage>
        <taxon>Bacteria</taxon>
        <taxon>Bacillati</taxon>
        <taxon>Bacillota</taxon>
        <taxon>Bacilli</taxon>
        <taxon>Bacillales</taxon>
        <taxon>Paenibacillaceae</taxon>
        <taxon>Saccharibacillus</taxon>
    </lineage>
</organism>
<keyword evidence="3" id="KW-1185">Reference proteome</keyword>
<dbReference type="InterPro" id="IPR015315">
    <property type="entry name" value="DUF1963"/>
</dbReference>
<name>A0ABX0FDC6_9BACL</name>
<protein>
    <submittedName>
        <fullName evidence="2">DUF1963 domain-containing protein</fullName>
    </submittedName>
</protein>
<comment type="caution">
    <text evidence="2">The sequence shown here is derived from an EMBL/GenBank/DDBJ whole genome shotgun (WGS) entry which is preliminary data.</text>
</comment>
<reference evidence="2 3" key="1">
    <citation type="submission" date="2020-01" db="EMBL/GenBank/DDBJ databases">
        <title>Polyphasic characterisation and genomic insights into a novel alkali tolerant bacterium VR-M41.</title>
        <authorList>
            <person name="Vemuluri V.R."/>
        </authorList>
    </citation>
    <scope>NUCLEOTIDE SEQUENCE [LARGE SCALE GENOMIC DNA]</scope>
    <source>
        <strain evidence="2 3">VR-M41</strain>
    </source>
</reference>
<dbReference type="SUPFAM" id="SSF103032">
    <property type="entry name" value="Hypothetical protein YwqG"/>
    <property type="match status" value="1"/>
</dbReference>
<evidence type="ECO:0000313" key="3">
    <source>
        <dbReference type="Proteomes" id="UP000800303"/>
    </source>
</evidence>
<gene>
    <name evidence="2" type="ORF">GYN08_20535</name>
</gene>